<gene>
    <name evidence="2" type="ORF">HUE58_00505</name>
</gene>
<dbReference type="EMBL" id="CP054490">
    <property type="protein sequence ID" value="QKQ23710.1"/>
    <property type="molecule type" value="Genomic_DNA"/>
</dbReference>
<keyword evidence="3" id="KW-1185">Reference proteome</keyword>
<dbReference type="RefSeq" id="WP_174605150.1">
    <property type="nucleotide sequence ID" value="NZ_CP054490.1"/>
</dbReference>
<organism evidence="2 3">
    <name type="scientific">Candidatus Ruthia endofausta</name>
    <dbReference type="NCBI Taxonomy" id="2738852"/>
    <lineage>
        <taxon>Bacteria</taxon>
        <taxon>Pseudomonadati</taxon>
        <taxon>Pseudomonadota</taxon>
        <taxon>Gammaproteobacteria</taxon>
        <taxon>Candidatus Pseudothioglobaceae</taxon>
        <taxon>Candidatus Ruthturnera</taxon>
    </lineage>
</organism>
<sequence length="91" mass="10117">MKILIMLSSVLFLSSCFDSGDVQAKTTFNKNCLVRHGKAGGGLVKDWKKRQADGNFPAPPVNGTVHTWHHPHPYNYYVLLITVAYNLVGKC</sequence>
<protein>
    <submittedName>
        <fullName evidence="2">Uncharacterized protein</fullName>
    </submittedName>
</protein>
<name>A0A6N0HN09_9GAMM</name>
<keyword evidence="1" id="KW-0732">Signal</keyword>
<feature type="signal peptide" evidence="1">
    <location>
        <begin position="1"/>
        <end position="24"/>
    </location>
</feature>
<dbReference type="AlphaFoldDB" id="A0A6N0HN09"/>
<dbReference type="PROSITE" id="PS51257">
    <property type="entry name" value="PROKAR_LIPOPROTEIN"/>
    <property type="match status" value="1"/>
</dbReference>
<evidence type="ECO:0000313" key="3">
    <source>
        <dbReference type="Proteomes" id="UP000509429"/>
    </source>
</evidence>
<reference evidence="2 3" key="1">
    <citation type="submission" date="2020-05" db="EMBL/GenBank/DDBJ databases">
        <title>Horizontal transmission and recombination maintain forever young bacterial symbiont genomes.</title>
        <authorList>
            <person name="Russell S.L."/>
            <person name="Pepper-Tunick E."/>
            <person name="Svedberg J."/>
            <person name="Byrne A."/>
            <person name="Ruelas Castillo J."/>
            <person name="Vollmers C."/>
            <person name="Beinart R.A."/>
            <person name="Corbett-Detig R."/>
        </authorList>
    </citation>
    <scope>NUCLEOTIDE SEQUENCE [LARGE SCALE GENOMIC DNA]</scope>
    <source>
        <strain evidence="2">JDF_Ridge</strain>
    </source>
</reference>
<evidence type="ECO:0000313" key="2">
    <source>
        <dbReference type="EMBL" id="QKQ23710.1"/>
    </source>
</evidence>
<evidence type="ECO:0000256" key="1">
    <source>
        <dbReference type="SAM" id="SignalP"/>
    </source>
</evidence>
<proteinExistence type="predicted"/>
<accession>A0A6N0HN09</accession>
<dbReference type="Proteomes" id="UP000509429">
    <property type="component" value="Chromosome"/>
</dbReference>
<dbReference type="KEGG" id="reo:HUE58_00505"/>
<feature type="chain" id="PRO_5027013842" evidence="1">
    <location>
        <begin position="25"/>
        <end position="91"/>
    </location>
</feature>